<dbReference type="GO" id="GO:0004820">
    <property type="term" value="F:glycine-tRNA ligase activity"/>
    <property type="evidence" value="ECO:0007669"/>
    <property type="project" value="UniProtKB-EC"/>
</dbReference>
<comment type="similarity">
    <text evidence="1">Belongs to the class-II aminoacyl-tRNA synthetase family.</text>
</comment>
<evidence type="ECO:0000256" key="8">
    <source>
        <dbReference type="ARBA" id="ARBA00047937"/>
    </source>
</evidence>
<dbReference type="GO" id="GO:0005524">
    <property type="term" value="F:ATP binding"/>
    <property type="evidence" value="ECO:0007669"/>
    <property type="project" value="UniProtKB-KW"/>
</dbReference>
<dbReference type="Pfam" id="PF02092">
    <property type="entry name" value="tRNA_synt_2f"/>
    <property type="match status" value="1"/>
</dbReference>
<organism evidence="9 10">
    <name type="scientific">Symbiochloris irregularis</name>
    <dbReference type="NCBI Taxonomy" id="706552"/>
    <lineage>
        <taxon>Eukaryota</taxon>
        <taxon>Viridiplantae</taxon>
        <taxon>Chlorophyta</taxon>
        <taxon>core chlorophytes</taxon>
        <taxon>Trebouxiophyceae</taxon>
        <taxon>Trebouxiales</taxon>
        <taxon>Trebouxiaceae</taxon>
        <taxon>Symbiochloris</taxon>
    </lineage>
</organism>
<dbReference type="InterPro" id="IPR002310">
    <property type="entry name" value="Gly-tRNA_ligase_asu"/>
</dbReference>
<evidence type="ECO:0000256" key="2">
    <source>
        <dbReference type="ARBA" id="ARBA00012829"/>
    </source>
</evidence>
<evidence type="ECO:0000256" key="7">
    <source>
        <dbReference type="ARBA" id="ARBA00023146"/>
    </source>
</evidence>
<evidence type="ECO:0000256" key="5">
    <source>
        <dbReference type="ARBA" id="ARBA00022840"/>
    </source>
</evidence>
<dbReference type="InterPro" id="IPR045864">
    <property type="entry name" value="aa-tRNA-synth_II/BPL/LPL"/>
</dbReference>
<dbReference type="Pfam" id="PF02091">
    <property type="entry name" value="tRNA-synt_2e"/>
    <property type="match status" value="1"/>
</dbReference>
<keyword evidence="6" id="KW-0648">Protein biosynthesis</keyword>
<dbReference type="EMBL" id="JALJOQ010000133">
    <property type="protein sequence ID" value="KAK9794936.1"/>
    <property type="molecule type" value="Genomic_DNA"/>
</dbReference>
<name>A0AAW1NUE7_9CHLO</name>
<evidence type="ECO:0000313" key="9">
    <source>
        <dbReference type="EMBL" id="KAK9794936.1"/>
    </source>
</evidence>
<evidence type="ECO:0000256" key="6">
    <source>
        <dbReference type="ARBA" id="ARBA00022917"/>
    </source>
</evidence>
<dbReference type="InterPro" id="IPR006194">
    <property type="entry name" value="Gly-tRNA-synth_heterodimer"/>
</dbReference>
<gene>
    <name evidence="9" type="ORF">WJX73_001985</name>
</gene>
<evidence type="ECO:0000256" key="4">
    <source>
        <dbReference type="ARBA" id="ARBA00022741"/>
    </source>
</evidence>
<dbReference type="EC" id="6.1.1.14" evidence="2"/>
<evidence type="ECO:0000313" key="10">
    <source>
        <dbReference type="Proteomes" id="UP001465755"/>
    </source>
</evidence>
<reference evidence="9 10" key="1">
    <citation type="journal article" date="2024" name="Nat. Commun.">
        <title>Phylogenomics reveals the evolutionary origins of lichenization in chlorophyte algae.</title>
        <authorList>
            <person name="Puginier C."/>
            <person name="Libourel C."/>
            <person name="Otte J."/>
            <person name="Skaloud P."/>
            <person name="Haon M."/>
            <person name="Grisel S."/>
            <person name="Petersen M."/>
            <person name="Berrin J.G."/>
            <person name="Delaux P.M."/>
            <person name="Dal Grande F."/>
            <person name="Keller J."/>
        </authorList>
    </citation>
    <scope>NUCLEOTIDE SEQUENCE [LARGE SCALE GENOMIC DNA]</scope>
    <source>
        <strain evidence="9 10">SAG 2036</strain>
    </source>
</reference>
<dbReference type="Proteomes" id="UP001465755">
    <property type="component" value="Unassembled WGS sequence"/>
</dbReference>
<dbReference type="GO" id="GO:0006426">
    <property type="term" value="P:glycyl-tRNA aminoacylation"/>
    <property type="evidence" value="ECO:0007669"/>
    <property type="project" value="InterPro"/>
</dbReference>
<dbReference type="InterPro" id="IPR015944">
    <property type="entry name" value="Gly-tRNA-synth_bsu"/>
</dbReference>
<keyword evidence="7" id="KW-0030">Aminoacyl-tRNA synthetase</keyword>
<accession>A0AAW1NUE7</accession>
<dbReference type="Gene3D" id="3.30.930.10">
    <property type="entry name" value="Bira Bifunctional Protein, Domain 2"/>
    <property type="match status" value="1"/>
</dbReference>
<proteinExistence type="inferred from homology"/>
<dbReference type="HAMAP" id="MF_00255">
    <property type="entry name" value="Gly_tRNA_synth_beta"/>
    <property type="match status" value="1"/>
</dbReference>
<dbReference type="AlphaFoldDB" id="A0AAW1NUE7"/>
<protein>
    <recommendedName>
        <fullName evidence="2">glycine--tRNA ligase</fullName>
        <ecNumber evidence="2">6.1.1.14</ecNumber>
    </recommendedName>
</protein>
<keyword evidence="5" id="KW-0067">ATP-binding</keyword>
<evidence type="ECO:0000256" key="1">
    <source>
        <dbReference type="ARBA" id="ARBA00008226"/>
    </source>
</evidence>
<dbReference type="PANTHER" id="PTHR30075">
    <property type="entry name" value="GLYCYL-TRNA SYNTHETASE"/>
    <property type="match status" value="1"/>
</dbReference>
<dbReference type="PROSITE" id="PS50861">
    <property type="entry name" value="AA_TRNA_LIGASE_II_GLYAB"/>
    <property type="match status" value="2"/>
</dbReference>
<dbReference type="SUPFAM" id="SSF109604">
    <property type="entry name" value="HD-domain/PDEase-like"/>
    <property type="match status" value="1"/>
</dbReference>
<dbReference type="PANTHER" id="PTHR30075:SF2">
    <property type="entry name" value="GLYCINE--TRNA LIGASE, CHLOROPLASTIC_MITOCHONDRIAL 2"/>
    <property type="match status" value="1"/>
</dbReference>
<dbReference type="SUPFAM" id="SSF55681">
    <property type="entry name" value="Class II aaRS and biotin synthetases"/>
    <property type="match status" value="1"/>
</dbReference>
<keyword evidence="10" id="KW-1185">Reference proteome</keyword>
<comment type="caution">
    <text evidence="9">The sequence shown here is derived from an EMBL/GenBank/DDBJ whole genome shotgun (WGS) entry which is preliminary data.</text>
</comment>
<dbReference type="GO" id="GO:0005739">
    <property type="term" value="C:mitochondrion"/>
    <property type="evidence" value="ECO:0007669"/>
    <property type="project" value="TreeGrafter"/>
</dbReference>
<dbReference type="GO" id="GO:0009570">
    <property type="term" value="C:chloroplast stroma"/>
    <property type="evidence" value="ECO:0007669"/>
    <property type="project" value="TreeGrafter"/>
</dbReference>
<evidence type="ECO:0000256" key="3">
    <source>
        <dbReference type="ARBA" id="ARBA00022598"/>
    </source>
</evidence>
<dbReference type="NCBIfam" id="TIGR00211">
    <property type="entry name" value="glyS"/>
    <property type="match status" value="1"/>
</dbReference>
<keyword evidence="4" id="KW-0547">Nucleotide-binding</keyword>
<comment type="catalytic activity">
    <reaction evidence="8">
        <text>tRNA(Gly) + glycine + ATP = glycyl-tRNA(Gly) + AMP + diphosphate</text>
        <dbReference type="Rhea" id="RHEA:16013"/>
        <dbReference type="Rhea" id="RHEA-COMP:9664"/>
        <dbReference type="Rhea" id="RHEA-COMP:9683"/>
        <dbReference type="ChEBI" id="CHEBI:30616"/>
        <dbReference type="ChEBI" id="CHEBI:33019"/>
        <dbReference type="ChEBI" id="CHEBI:57305"/>
        <dbReference type="ChEBI" id="CHEBI:78442"/>
        <dbReference type="ChEBI" id="CHEBI:78522"/>
        <dbReference type="ChEBI" id="CHEBI:456215"/>
        <dbReference type="EC" id="6.1.1.14"/>
    </reaction>
</comment>
<dbReference type="PRINTS" id="PR01045">
    <property type="entry name" value="TRNASYNTHGB"/>
</dbReference>
<keyword evidence="3" id="KW-0436">Ligase</keyword>
<sequence>MSEVGCVMGVTIREGREISQFTYFQQAGGMTLPVPAVEITYGLERILMALQKVQHFKDIRFNASLTYGEMFMEREYQNSVYNLEEADVAAQRSLFEIYRDEARRLVDRKLPVPAYDHLLKMSATFNLLDARGAVSVTERADCFAAMRGIARNIAKMWTAKREELEWPLGEASPPAPLPPSDDEWKAPGTHEDFVLEVGCEELPPTDLDAAIRQLSEAVPGLLKELQLDHGGVTVEGTPRRLVAMVSRLATQQQQVRERLRGPPLKVAFSAEGTPTKALQGFCKKNSIPEDEVVREGDYVWAEVAKGGRSSKDVLAEALPGLLASLGFPKSMRWAGSTAFSRPVRWLVAVQGPNVIPFQFAGLWSGRTTRGLRTASMPLFQVNNASEYAGALGREGITLSVQQRKQAIWAAVGDVARYFGGYIQDTYRGDLLQEVIHLVESPTIVGGSFSPDFLQIPGEILTSVMLKHQRYFPVSDAVGHLLACFVTVANGPIDPPSVTAGNEAVLRARFQDAKFFYEEDLKRSLADFRPQLAGILFHKDLGTLLDKTERVVALVKSLARVTGMSHADAEVAAQAADLARADLATSVVVELTSLAGTMGRHYALKSGLSEGVAQAIFESVLPRTAGDALPQSAPGALLAAADQLDSLVGFFAAGCAPSAAADPYSLRRKAYALLQILVARDMRLDLRVGIAEAAQRQPLDVPDKTQEELYTFIQRRLEQLLVDGGVRIEAARAVLAERGHDPALAAASARELAAELKKGDLLQEVLTTMSRPIRLVRSQKSAADSSQPDSASSVNISKFELPEERALWEAYLQLQPKIHARMPVKEFLAACSDLSDPTSAYFDKVFVMCDDEAVRTNRLTMLTQLAKLPRGIMDFAELPGF</sequence>
<dbReference type="Gene3D" id="1.20.58.180">
    <property type="entry name" value="Class II aaRS and biotin synthetases, domain 2"/>
    <property type="match status" value="1"/>
</dbReference>